<organism evidence="3 4">
    <name type="scientific">Monascus purpureus</name>
    <name type="common">Red mold</name>
    <name type="synonym">Monascus anka</name>
    <dbReference type="NCBI Taxonomy" id="5098"/>
    <lineage>
        <taxon>Eukaryota</taxon>
        <taxon>Fungi</taxon>
        <taxon>Dikarya</taxon>
        <taxon>Ascomycota</taxon>
        <taxon>Pezizomycotina</taxon>
        <taxon>Eurotiomycetes</taxon>
        <taxon>Eurotiomycetidae</taxon>
        <taxon>Eurotiales</taxon>
        <taxon>Aspergillaceae</taxon>
        <taxon>Monascus</taxon>
    </lineage>
</organism>
<feature type="domain" description="RDRP core" evidence="2">
    <location>
        <begin position="1"/>
        <end position="49"/>
    </location>
</feature>
<dbReference type="Pfam" id="PF05183">
    <property type="entry name" value="RdRP"/>
    <property type="match status" value="1"/>
</dbReference>
<dbReference type="GO" id="GO:0003968">
    <property type="term" value="F:RNA-directed RNA polymerase activity"/>
    <property type="evidence" value="ECO:0007669"/>
    <property type="project" value="UniProtKB-KW"/>
</dbReference>
<dbReference type="AlphaFoldDB" id="A0A507QMN8"/>
<sequence length="182" mass="20682">MVKLETDDMRDSEICDVVSKPIPLVLNQQIIKTLEDIRVSDNWLFNLQNGRGSCSTGTACFEAQSAHPGGEKLGPRTTSTYYRSEIELDRYVIHEAYDEDEHDTEPRRKYYKSDKILGKLYRAINERKIWYEDVDASRQRGKAHSIGDAIFIAMNDFSGHPVNPISELEVFIGHTINAVGST</sequence>
<keyword evidence="1" id="KW-0548">Nucleotidyltransferase</keyword>
<dbReference type="GO" id="GO:0003723">
    <property type="term" value="F:RNA binding"/>
    <property type="evidence" value="ECO:0007669"/>
    <property type="project" value="UniProtKB-KW"/>
</dbReference>
<evidence type="ECO:0000313" key="3">
    <source>
        <dbReference type="EMBL" id="TQB68375.1"/>
    </source>
</evidence>
<name>A0A507QMN8_MONPU</name>
<comment type="catalytic activity">
    <reaction evidence="1">
        <text>RNA(n) + a ribonucleoside 5'-triphosphate = RNA(n+1) + diphosphate</text>
        <dbReference type="Rhea" id="RHEA:21248"/>
        <dbReference type="Rhea" id="RHEA-COMP:14527"/>
        <dbReference type="Rhea" id="RHEA-COMP:17342"/>
        <dbReference type="ChEBI" id="CHEBI:33019"/>
        <dbReference type="ChEBI" id="CHEBI:61557"/>
        <dbReference type="ChEBI" id="CHEBI:140395"/>
        <dbReference type="EC" id="2.7.7.48"/>
    </reaction>
</comment>
<dbReference type="Proteomes" id="UP000319663">
    <property type="component" value="Unassembled WGS sequence"/>
</dbReference>
<dbReference type="EMBL" id="VIFY01000222">
    <property type="protein sequence ID" value="TQB68375.1"/>
    <property type="molecule type" value="Genomic_DNA"/>
</dbReference>
<proteinExistence type="inferred from homology"/>
<comment type="caution">
    <text evidence="3">The sequence shown here is derived from an EMBL/GenBank/DDBJ whole genome shotgun (WGS) entry which is preliminary data.</text>
</comment>
<dbReference type="EC" id="2.7.7.48" evidence="1"/>
<dbReference type="STRING" id="5098.A0A507QMN8"/>
<reference evidence="3 4" key="1">
    <citation type="submission" date="2019-06" db="EMBL/GenBank/DDBJ databases">
        <title>Wine fermentation using esterase from Monascus purpureus.</title>
        <authorList>
            <person name="Geng C."/>
            <person name="Zhang Y."/>
        </authorList>
    </citation>
    <scope>NUCLEOTIDE SEQUENCE [LARGE SCALE GENOMIC DNA]</scope>
    <source>
        <strain evidence="3">HQ1</strain>
    </source>
</reference>
<keyword evidence="4" id="KW-1185">Reference proteome</keyword>
<keyword evidence="1" id="KW-0808">Transferase</keyword>
<comment type="similarity">
    <text evidence="1">Belongs to the RdRP family.</text>
</comment>
<evidence type="ECO:0000256" key="1">
    <source>
        <dbReference type="RuleBase" id="RU363098"/>
    </source>
</evidence>
<keyword evidence="1" id="KW-0694">RNA-binding</keyword>
<evidence type="ECO:0000313" key="4">
    <source>
        <dbReference type="Proteomes" id="UP000319663"/>
    </source>
</evidence>
<dbReference type="InterPro" id="IPR057596">
    <property type="entry name" value="RDRP_core"/>
</dbReference>
<accession>A0A507QMN8</accession>
<keyword evidence="1" id="KW-0696">RNA-directed RNA polymerase</keyword>
<evidence type="ECO:0000259" key="2">
    <source>
        <dbReference type="Pfam" id="PF05183"/>
    </source>
</evidence>
<protein>
    <recommendedName>
        <fullName evidence="1">RNA-dependent RNA polymerase</fullName>
        <ecNumber evidence="1">2.7.7.48</ecNumber>
    </recommendedName>
</protein>
<gene>
    <name evidence="3" type="ORF">MPDQ_003543</name>
</gene>